<dbReference type="GO" id="GO:0000049">
    <property type="term" value="F:tRNA binding"/>
    <property type="evidence" value="ECO:0007669"/>
    <property type="project" value="UniProtKB-KW"/>
</dbReference>
<keyword evidence="13" id="KW-1185">Reference proteome</keyword>
<dbReference type="Gene3D" id="3.30.930.10">
    <property type="entry name" value="Bira Bifunctional Protein, Domain 2"/>
    <property type="match status" value="1"/>
</dbReference>
<evidence type="ECO:0000256" key="10">
    <source>
        <dbReference type="ARBA" id="ARBA00049515"/>
    </source>
</evidence>
<dbReference type="Proteomes" id="UP000005233">
    <property type="component" value="Chromosome"/>
</dbReference>
<evidence type="ECO:0000256" key="2">
    <source>
        <dbReference type="ARBA" id="ARBA00008226"/>
    </source>
</evidence>
<dbReference type="RefSeq" id="WP_014404858.1">
    <property type="nucleotide sequence ID" value="NC_017034.1"/>
</dbReference>
<dbReference type="GeneID" id="11970128"/>
<evidence type="ECO:0000256" key="1">
    <source>
        <dbReference type="ARBA" id="ARBA00004496"/>
    </source>
</evidence>
<keyword evidence="9" id="KW-0030">Aminoacyl-tRNA synthetase</keyword>
<evidence type="ECO:0000313" key="12">
    <source>
        <dbReference type="EMBL" id="AFC99019.1"/>
    </source>
</evidence>
<organism evidence="12 13">
    <name type="scientific">Methanocella conradii (strain DSM 24694 / JCM 17849 / CGMCC 1.5162 / HZ254)</name>
    <dbReference type="NCBI Taxonomy" id="1041930"/>
    <lineage>
        <taxon>Archaea</taxon>
        <taxon>Methanobacteriati</taxon>
        <taxon>Methanobacteriota</taxon>
        <taxon>Stenosarchaea group</taxon>
        <taxon>Methanomicrobia</taxon>
        <taxon>Methanocellales</taxon>
        <taxon>Methanocellaceae</taxon>
        <taxon>Methanocella</taxon>
    </lineage>
</organism>
<dbReference type="GO" id="GO:0005524">
    <property type="term" value="F:ATP binding"/>
    <property type="evidence" value="ECO:0007669"/>
    <property type="project" value="UniProtKB-KW"/>
</dbReference>
<evidence type="ECO:0000256" key="3">
    <source>
        <dbReference type="ARBA" id="ARBA00013163"/>
    </source>
</evidence>
<evidence type="ECO:0000256" key="9">
    <source>
        <dbReference type="ARBA" id="ARBA00023146"/>
    </source>
</evidence>
<dbReference type="InterPro" id="IPR006195">
    <property type="entry name" value="aa-tRNA-synth_II"/>
</dbReference>
<dbReference type="HOGENOM" id="CLU_029833_0_0_2"/>
<dbReference type="GO" id="GO:0006435">
    <property type="term" value="P:threonyl-tRNA aminoacylation"/>
    <property type="evidence" value="ECO:0007669"/>
    <property type="project" value="InterPro"/>
</dbReference>
<dbReference type="FunFam" id="3.40.50.800:FF:000001">
    <property type="entry name" value="Threonine--tRNA ligase"/>
    <property type="match status" value="1"/>
</dbReference>
<dbReference type="InterPro" id="IPR004154">
    <property type="entry name" value="Anticodon-bd"/>
</dbReference>
<dbReference type="SUPFAM" id="SSF55681">
    <property type="entry name" value="Class II aaRS and biotin synthetases"/>
    <property type="match status" value="1"/>
</dbReference>
<dbReference type="AlphaFoldDB" id="H8I916"/>
<dbReference type="eggNOG" id="arCOG00401">
    <property type="taxonomic scope" value="Archaea"/>
</dbReference>
<dbReference type="PRINTS" id="PR01047">
    <property type="entry name" value="TRNASYNTHTHR"/>
</dbReference>
<evidence type="ECO:0000259" key="11">
    <source>
        <dbReference type="PROSITE" id="PS50862"/>
    </source>
</evidence>
<keyword evidence="7" id="KW-0067">ATP-binding</keyword>
<reference evidence="12 13" key="1">
    <citation type="journal article" date="2012" name="J. Bacteriol.">
        <title>Complete genome sequence of a thermophilic methanogen, Methanocella conradii HZ254, isolated from Chinese rice field soil.</title>
        <authorList>
            <person name="Lu Z."/>
            <person name="Lu Y."/>
        </authorList>
    </citation>
    <scope>NUCLEOTIDE SEQUENCE [LARGE SCALE GENOMIC DNA]</scope>
    <source>
        <strain evidence="13">DSM 24694 / JCM 17849 / CGMCC 1.5162 / HZ254</strain>
    </source>
</reference>
<dbReference type="GO" id="GO:0004829">
    <property type="term" value="F:threonine-tRNA ligase activity"/>
    <property type="evidence" value="ECO:0007669"/>
    <property type="project" value="UniProtKB-EC"/>
</dbReference>
<comment type="catalytic activity">
    <reaction evidence="10">
        <text>tRNA(Thr) + L-threonine + ATP = L-threonyl-tRNA(Thr) + AMP + diphosphate + H(+)</text>
        <dbReference type="Rhea" id="RHEA:24624"/>
        <dbReference type="Rhea" id="RHEA-COMP:9670"/>
        <dbReference type="Rhea" id="RHEA-COMP:9704"/>
        <dbReference type="ChEBI" id="CHEBI:15378"/>
        <dbReference type="ChEBI" id="CHEBI:30616"/>
        <dbReference type="ChEBI" id="CHEBI:33019"/>
        <dbReference type="ChEBI" id="CHEBI:57926"/>
        <dbReference type="ChEBI" id="CHEBI:78442"/>
        <dbReference type="ChEBI" id="CHEBI:78534"/>
        <dbReference type="ChEBI" id="CHEBI:456215"/>
        <dbReference type="EC" id="6.1.1.3"/>
    </reaction>
</comment>
<dbReference type="EMBL" id="CP003243">
    <property type="protein sequence ID" value="AFC99019.1"/>
    <property type="molecule type" value="Genomic_DNA"/>
</dbReference>
<dbReference type="InterPro" id="IPR002314">
    <property type="entry name" value="aa-tRNA-synt_IIb"/>
</dbReference>
<dbReference type="STRING" id="1041930.Mtc_0248"/>
<sequence length="478" mass="55407">MISKSKTRDDVVKNIVSRHFIFTPDGSEIPLDLGKAEEVLKVLKEVGCKSLESYVVSEELKMPPMKEPPSIKVMQSHELVGYEPSSDSGNFRFYPKGYLIFELLRDWAYDIAVNRFKAIQVDSPLLYDWDDPQIREQAGTFHERHYTVKAPDHPEKEFILRFAGDFGLFKIMKDATISYRNLPLRMYEFSKSFRYERDGELSGLKRLRAFHMPDIHCFCRDIEEGWNEYQELYRNYSDLCDASGVEYAVVFRIVDSFYSQHKSRIIDLVKYSNTPAFVEVLSDMKHYWAVKNEFQGVDSTRSCIQLSTVQLDVKDAAVYGIDYTDRDGKKKGCIICHSSIGSIERWYYSILEEALKKETPMLPVWLSPTQVRIIPVSEKQLDYCRYLDIEGVRVDVDDGDDTLSKKIARANMEWIPYVAVVGEKEVESGLFSVSIRESGKRVTMTRDELAREVKKKCAGRPYRPLPLPKLLSQRPVFR</sequence>
<name>H8I916_METCZ</name>
<evidence type="ECO:0000256" key="5">
    <source>
        <dbReference type="ARBA" id="ARBA00022598"/>
    </source>
</evidence>
<evidence type="ECO:0000256" key="6">
    <source>
        <dbReference type="ARBA" id="ARBA00022741"/>
    </source>
</evidence>
<keyword evidence="4" id="KW-0820">tRNA-binding</keyword>
<dbReference type="EC" id="6.1.1.3" evidence="3"/>
<gene>
    <name evidence="12" type="primary">thrS-1</name>
    <name evidence="12" type="ordered locus">Mtc_0248</name>
</gene>
<dbReference type="InterPro" id="IPR036621">
    <property type="entry name" value="Anticodon-bd_dom_sf"/>
</dbReference>
<dbReference type="PANTHER" id="PTHR11451">
    <property type="entry name" value="THREONINE-TRNA LIGASE"/>
    <property type="match status" value="1"/>
</dbReference>
<dbReference type="KEGG" id="mez:Mtc_0248"/>
<dbReference type="InterPro" id="IPR045864">
    <property type="entry name" value="aa-tRNA-synth_II/BPL/LPL"/>
</dbReference>
<evidence type="ECO:0000313" key="13">
    <source>
        <dbReference type="Proteomes" id="UP000005233"/>
    </source>
</evidence>
<keyword evidence="6" id="KW-0547">Nucleotide-binding</keyword>
<keyword evidence="8" id="KW-0648">Protein biosynthesis</keyword>
<dbReference type="Pfam" id="PF03129">
    <property type="entry name" value="HGTP_anticodon"/>
    <property type="match status" value="1"/>
</dbReference>
<dbReference type="Gene3D" id="3.40.50.800">
    <property type="entry name" value="Anticodon-binding domain"/>
    <property type="match status" value="1"/>
</dbReference>
<accession>H8I916</accession>
<dbReference type="Pfam" id="PF00587">
    <property type="entry name" value="tRNA-synt_2b"/>
    <property type="match status" value="1"/>
</dbReference>
<keyword evidence="5" id="KW-0436">Ligase</keyword>
<dbReference type="GO" id="GO:0005737">
    <property type="term" value="C:cytoplasm"/>
    <property type="evidence" value="ECO:0007669"/>
    <property type="project" value="UniProtKB-SubCell"/>
</dbReference>
<comment type="subcellular location">
    <subcellularLocation>
        <location evidence="1">Cytoplasm</location>
    </subcellularLocation>
</comment>
<evidence type="ECO:0000256" key="4">
    <source>
        <dbReference type="ARBA" id="ARBA00022555"/>
    </source>
</evidence>
<dbReference type="SUPFAM" id="SSF52954">
    <property type="entry name" value="Class II aaRS ABD-related"/>
    <property type="match status" value="1"/>
</dbReference>
<feature type="domain" description="Aminoacyl-transfer RNA synthetases class-II family profile" evidence="11">
    <location>
        <begin position="94"/>
        <end position="363"/>
    </location>
</feature>
<evidence type="ECO:0000256" key="7">
    <source>
        <dbReference type="ARBA" id="ARBA00022840"/>
    </source>
</evidence>
<comment type="similarity">
    <text evidence="2">Belongs to the class-II aminoacyl-tRNA synthetase family.</text>
</comment>
<keyword evidence="4" id="KW-0694">RNA-binding</keyword>
<evidence type="ECO:0000256" key="8">
    <source>
        <dbReference type="ARBA" id="ARBA00022917"/>
    </source>
</evidence>
<protein>
    <recommendedName>
        <fullName evidence="3">threonine--tRNA ligase</fullName>
        <ecNumber evidence="3">6.1.1.3</ecNumber>
    </recommendedName>
</protein>
<dbReference type="InterPro" id="IPR002320">
    <property type="entry name" value="Thr-tRNA-ligase_IIa"/>
</dbReference>
<proteinExistence type="inferred from homology"/>
<dbReference type="PROSITE" id="PS50862">
    <property type="entry name" value="AA_TRNA_LIGASE_II"/>
    <property type="match status" value="1"/>
</dbReference>
<dbReference type="PANTHER" id="PTHR11451:SF44">
    <property type="entry name" value="THREONINE--TRNA LIGASE, CHLOROPLASTIC_MITOCHONDRIAL 2"/>
    <property type="match status" value="1"/>
</dbReference>